<reference evidence="3 4" key="1">
    <citation type="submission" date="2015-09" db="EMBL/GenBank/DDBJ databases">
        <title>Genome sequence of the marine flavobacterium Croceitalea dokdonensis DOKDO 023 that contains proton- and sodium-pumping rhodopsins.</title>
        <authorList>
            <person name="Kwon S.-K."/>
            <person name="Lee H.K."/>
            <person name="Kwak M.-J."/>
            <person name="Kim J.F."/>
        </authorList>
    </citation>
    <scope>NUCLEOTIDE SEQUENCE [LARGE SCALE GENOMIC DNA]</scope>
    <source>
        <strain evidence="3 4">DOKDO 023</strain>
    </source>
</reference>
<dbReference type="OrthoDB" id="9786766at2"/>
<evidence type="ECO:0000313" key="3">
    <source>
        <dbReference type="EMBL" id="KPM31774.1"/>
    </source>
</evidence>
<comment type="caution">
    <text evidence="3">The sequence shown here is derived from an EMBL/GenBank/DDBJ whole genome shotgun (WGS) entry which is preliminary data.</text>
</comment>
<dbReference type="AlphaFoldDB" id="A0A0P7AZ48"/>
<accession>A0A0P7AZ48</accession>
<gene>
    <name evidence="3" type="ORF">I595_2269</name>
</gene>
<keyword evidence="1" id="KW-0732">Signal</keyword>
<feature type="chain" id="PRO_5006135218" description="DUF5916 domain-containing protein" evidence="1">
    <location>
        <begin position="20"/>
        <end position="732"/>
    </location>
</feature>
<keyword evidence="4" id="KW-1185">Reference proteome</keyword>
<dbReference type="RefSeq" id="WP_054559341.1">
    <property type="nucleotide sequence ID" value="NZ_LDJX01000004.1"/>
</dbReference>
<evidence type="ECO:0000256" key="1">
    <source>
        <dbReference type="SAM" id="SignalP"/>
    </source>
</evidence>
<name>A0A0P7AZ48_9FLAO</name>
<feature type="domain" description="DUF5916" evidence="2">
    <location>
        <begin position="238"/>
        <end position="644"/>
    </location>
</feature>
<dbReference type="Gene3D" id="2.60.40.1190">
    <property type="match status" value="1"/>
</dbReference>
<dbReference type="InterPro" id="IPR045670">
    <property type="entry name" value="DUF5916"/>
</dbReference>
<feature type="signal peptide" evidence="1">
    <location>
        <begin position="1"/>
        <end position="19"/>
    </location>
</feature>
<sequence>MANRYFFLWTFLVALGLAAQDAPKSFTVKFIQEEINIDGKLDEPIWEIAESANNFQQYFPSDSILAIQQTDIKMLYSESTLYIGITLFTEGDDYVVPSLERDFRAGGSDNISILFDTFNDGTNAFLFGSNPYGVRREALISGGGFDLSGFTTSWDVKWRGESQIYDGYYVTEWAIPLTSFKFNEGETKWRMNSYRFDTQTNETSTWAEIPQNQLIFNLAFMGDMVFEKPLGKYRTPFALIPYTNGVSAKDFETGDNLNTLNFGADAKISVGNSLNLDLTLNPDFSTVEVDNFITNLTRFEVALPERRQFFVDNNDLFASFGNSRDSNPFFSRRIGIAEDADGETIENGIIGGMRLSGKLNEDWRLGFLNLQTEEDLQNEIASNNNTVLALQKKLFSRSNLSFIFVNRQTFKDYDFVEETDRYNRVVGLDYNLASSDNTWVGKFFYHKSFAKDIGNDDSSGGVDLQYNSRHVNFGLRGNYVGNDFRSDLGFVRRRDIIAARPFVEYNFWPKKGKINTHGFRFSPNAIWRPTLDYQNTDYVMFSSWGAEYKEQQQISFNMFNRFTFLTDPFDPTGTEGALELPADTGYYYTSFEAEFESDRRKVFSYSAAPQYGDFYNGKRFSFEGDMSLRLQPKVFLSLNVNYDRIQLPNPFPSANLWLISPRINITFNKAIFWSTLVQYSNQRDNLGFNSRLQWRFAPLSDLFIVYNDNYFVESFAPRSRSINLKFTYWLNI</sequence>
<dbReference type="STRING" id="1300341.I595_2269"/>
<evidence type="ECO:0000259" key="2">
    <source>
        <dbReference type="Pfam" id="PF19313"/>
    </source>
</evidence>
<organism evidence="3 4">
    <name type="scientific">Croceitalea dokdonensis DOKDO 023</name>
    <dbReference type="NCBI Taxonomy" id="1300341"/>
    <lineage>
        <taxon>Bacteria</taxon>
        <taxon>Pseudomonadati</taxon>
        <taxon>Bacteroidota</taxon>
        <taxon>Flavobacteriia</taxon>
        <taxon>Flavobacteriales</taxon>
        <taxon>Flavobacteriaceae</taxon>
        <taxon>Croceitalea</taxon>
    </lineage>
</organism>
<proteinExistence type="predicted"/>
<dbReference type="Proteomes" id="UP000050280">
    <property type="component" value="Unassembled WGS sequence"/>
</dbReference>
<dbReference type="CDD" id="cd09618">
    <property type="entry name" value="CBM9_like_2"/>
    <property type="match status" value="1"/>
</dbReference>
<evidence type="ECO:0000313" key="4">
    <source>
        <dbReference type="Proteomes" id="UP000050280"/>
    </source>
</evidence>
<dbReference type="SUPFAM" id="SSF49344">
    <property type="entry name" value="CBD9-like"/>
    <property type="match status" value="1"/>
</dbReference>
<protein>
    <recommendedName>
        <fullName evidence="2">DUF5916 domain-containing protein</fullName>
    </recommendedName>
</protein>
<dbReference type="PATRIC" id="fig|1300341.3.peg.2441"/>
<dbReference type="EMBL" id="LDJX01000004">
    <property type="protein sequence ID" value="KPM31774.1"/>
    <property type="molecule type" value="Genomic_DNA"/>
</dbReference>
<dbReference type="Pfam" id="PF19313">
    <property type="entry name" value="DUF5916"/>
    <property type="match status" value="1"/>
</dbReference>